<keyword evidence="2" id="KW-1185">Reference proteome</keyword>
<dbReference type="RefSeq" id="XP_067479160.1">
    <property type="nucleotide sequence ID" value="XM_067627858.1"/>
</dbReference>
<evidence type="ECO:0000313" key="1">
    <source>
        <dbReference type="EMBL" id="OJJ71912.1"/>
    </source>
</evidence>
<dbReference type="AlphaFoldDB" id="A0A1L9UJR5"/>
<protein>
    <submittedName>
        <fullName evidence="1">Uncharacterized protein</fullName>
    </submittedName>
</protein>
<proteinExistence type="predicted"/>
<organism evidence="1 2">
    <name type="scientific">Aspergillus brasiliensis (strain CBS 101740 / IMI 381727 / IBT 21946)</name>
    <dbReference type="NCBI Taxonomy" id="767769"/>
    <lineage>
        <taxon>Eukaryota</taxon>
        <taxon>Fungi</taxon>
        <taxon>Dikarya</taxon>
        <taxon>Ascomycota</taxon>
        <taxon>Pezizomycotina</taxon>
        <taxon>Eurotiomycetes</taxon>
        <taxon>Eurotiomycetidae</taxon>
        <taxon>Eurotiales</taxon>
        <taxon>Aspergillaceae</taxon>
        <taxon>Aspergillus</taxon>
        <taxon>Aspergillus subgen. Circumdati</taxon>
    </lineage>
</organism>
<gene>
    <name evidence="1" type="ORF">ASPBRDRAFT_581399</name>
</gene>
<dbReference type="OrthoDB" id="10403699at2759"/>
<name>A0A1L9UJR5_ASPBC</name>
<accession>A0A1L9UJR5</accession>
<dbReference type="GeneID" id="93580346"/>
<dbReference type="EMBL" id="KV878684">
    <property type="protein sequence ID" value="OJJ71912.1"/>
    <property type="molecule type" value="Genomic_DNA"/>
</dbReference>
<dbReference type="Proteomes" id="UP000184499">
    <property type="component" value="Unassembled WGS sequence"/>
</dbReference>
<reference evidence="2" key="1">
    <citation type="journal article" date="2017" name="Genome Biol.">
        <title>Comparative genomics reveals high biological diversity and specific adaptations in the industrially and medically important fungal genus Aspergillus.</title>
        <authorList>
            <person name="de Vries R.P."/>
            <person name="Riley R."/>
            <person name="Wiebenga A."/>
            <person name="Aguilar-Osorio G."/>
            <person name="Amillis S."/>
            <person name="Uchima C.A."/>
            <person name="Anderluh G."/>
            <person name="Asadollahi M."/>
            <person name="Askin M."/>
            <person name="Barry K."/>
            <person name="Battaglia E."/>
            <person name="Bayram O."/>
            <person name="Benocci T."/>
            <person name="Braus-Stromeyer S.A."/>
            <person name="Caldana C."/>
            <person name="Canovas D."/>
            <person name="Cerqueira G.C."/>
            <person name="Chen F."/>
            <person name="Chen W."/>
            <person name="Choi C."/>
            <person name="Clum A."/>
            <person name="Dos Santos R.A."/>
            <person name="Damasio A.R."/>
            <person name="Diallinas G."/>
            <person name="Emri T."/>
            <person name="Fekete E."/>
            <person name="Flipphi M."/>
            <person name="Freyberg S."/>
            <person name="Gallo A."/>
            <person name="Gournas C."/>
            <person name="Habgood R."/>
            <person name="Hainaut M."/>
            <person name="Harispe M.L."/>
            <person name="Henrissat B."/>
            <person name="Hilden K.S."/>
            <person name="Hope R."/>
            <person name="Hossain A."/>
            <person name="Karabika E."/>
            <person name="Karaffa L."/>
            <person name="Karanyi Z."/>
            <person name="Krasevec N."/>
            <person name="Kuo A."/>
            <person name="Kusch H."/>
            <person name="LaButti K."/>
            <person name="Lagendijk E.L."/>
            <person name="Lapidus A."/>
            <person name="Levasseur A."/>
            <person name="Lindquist E."/>
            <person name="Lipzen A."/>
            <person name="Logrieco A.F."/>
            <person name="MacCabe A."/>
            <person name="Maekelae M.R."/>
            <person name="Malavazi I."/>
            <person name="Melin P."/>
            <person name="Meyer V."/>
            <person name="Mielnichuk N."/>
            <person name="Miskei M."/>
            <person name="Molnar A.P."/>
            <person name="Mule G."/>
            <person name="Ngan C.Y."/>
            <person name="Orejas M."/>
            <person name="Orosz E."/>
            <person name="Ouedraogo J.P."/>
            <person name="Overkamp K.M."/>
            <person name="Park H.-S."/>
            <person name="Perrone G."/>
            <person name="Piumi F."/>
            <person name="Punt P.J."/>
            <person name="Ram A.F."/>
            <person name="Ramon A."/>
            <person name="Rauscher S."/>
            <person name="Record E."/>
            <person name="Riano-Pachon D.M."/>
            <person name="Robert V."/>
            <person name="Roehrig J."/>
            <person name="Ruller R."/>
            <person name="Salamov A."/>
            <person name="Salih N.S."/>
            <person name="Samson R.A."/>
            <person name="Sandor E."/>
            <person name="Sanguinetti M."/>
            <person name="Schuetze T."/>
            <person name="Sepcic K."/>
            <person name="Shelest E."/>
            <person name="Sherlock G."/>
            <person name="Sophianopoulou V."/>
            <person name="Squina F.M."/>
            <person name="Sun H."/>
            <person name="Susca A."/>
            <person name="Todd R.B."/>
            <person name="Tsang A."/>
            <person name="Unkles S.E."/>
            <person name="van de Wiele N."/>
            <person name="van Rossen-Uffink D."/>
            <person name="Oliveira J.V."/>
            <person name="Vesth T.C."/>
            <person name="Visser J."/>
            <person name="Yu J.-H."/>
            <person name="Zhou M."/>
            <person name="Andersen M.R."/>
            <person name="Archer D.B."/>
            <person name="Baker S.E."/>
            <person name="Benoit I."/>
            <person name="Brakhage A.A."/>
            <person name="Braus G.H."/>
            <person name="Fischer R."/>
            <person name="Frisvad J.C."/>
            <person name="Goldman G.H."/>
            <person name="Houbraken J."/>
            <person name="Oakley B."/>
            <person name="Pocsi I."/>
            <person name="Scazzocchio C."/>
            <person name="Seiboth B."/>
            <person name="vanKuyk P.A."/>
            <person name="Wortman J."/>
            <person name="Dyer P.S."/>
            <person name="Grigoriev I.V."/>
        </authorList>
    </citation>
    <scope>NUCLEOTIDE SEQUENCE [LARGE SCALE GENOMIC DNA]</scope>
    <source>
        <strain evidence="2">CBS 101740 / IMI 381727 / IBT 21946</strain>
    </source>
</reference>
<evidence type="ECO:0000313" key="2">
    <source>
        <dbReference type="Proteomes" id="UP000184499"/>
    </source>
</evidence>
<dbReference type="VEuPathDB" id="FungiDB:ASPBRDRAFT_581399"/>
<sequence length="129" mass="14847">MDAHRHLHPYRLLHCTMWRLVGHEVLRTCLDYFVSGIMIEALGNADQPGPGVRPWNRRLLHNCICDGRFQINSAPVLSHTEVGTYRRPAQMEFEIDVLTVRLTMVQVWRPEIAATSLLEPQSKDSSKSR</sequence>